<keyword evidence="6 18" id="KW-0732">Signal</keyword>
<keyword evidence="8 15" id="KW-0391">Immunity</keyword>
<feature type="disulfide bond" evidence="16">
    <location>
        <begin position="350"/>
        <end position="379"/>
    </location>
</feature>
<dbReference type="Proteomes" id="UP000472265">
    <property type="component" value="Chromosome 1"/>
</dbReference>
<comment type="subcellular location">
    <subcellularLocation>
        <location evidence="1">Membrane</location>
        <topology evidence="1">Single-pass type I membrane protein</topology>
    </subcellularLocation>
</comment>
<dbReference type="InterPro" id="IPR032675">
    <property type="entry name" value="LRR_dom_sf"/>
</dbReference>
<evidence type="ECO:0000256" key="14">
    <source>
        <dbReference type="ARBA" id="ARBA00023198"/>
    </source>
</evidence>
<evidence type="ECO:0000256" key="16">
    <source>
        <dbReference type="PIRSR" id="PIRSR037595-2"/>
    </source>
</evidence>
<evidence type="ECO:0000256" key="15">
    <source>
        <dbReference type="PIRNR" id="PIRNR037595"/>
    </source>
</evidence>
<evidence type="ECO:0000256" key="10">
    <source>
        <dbReference type="ARBA" id="ARBA00023136"/>
    </source>
</evidence>
<dbReference type="RefSeq" id="XP_030274276.1">
    <property type="nucleotide sequence ID" value="XM_030418416.1"/>
</dbReference>
<dbReference type="Gene3D" id="3.80.10.10">
    <property type="entry name" value="Ribonuclease Inhibitor"/>
    <property type="match status" value="1"/>
</dbReference>
<dbReference type="OrthoDB" id="1081807at2759"/>
<dbReference type="InterPro" id="IPR003591">
    <property type="entry name" value="Leu-rich_rpt_typical-subtyp"/>
</dbReference>
<dbReference type="PIRSF" id="PIRSF037595">
    <property type="entry name" value="Toll-like_receptor"/>
    <property type="match status" value="1"/>
</dbReference>
<accession>A0A671XCR8</accession>
<evidence type="ECO:0000256" key="6">
    <source>
        <dbReference type="ARBA" id="ARBA00022729"/>
    </source>
</evidence>
<dbReference type="SUPFAM" id="SSF52200">
    <property type="entry name" value="Toll/Interleukin receptor TIR domain"/>
    <property type="match status" value="1"/>
</dbReference>
<keyword evidence="4" id="KW-0433">Leucine-rich repeat</keyword>
<dbReference type="GO" id="GO:0005886">
    <property type="term" value="C:plasma membrane"/>
    <property type="evidence" value="ECO:0007669"/>
    <property type="project" value="TreeGrafter"/>
</dbReference>
<evidence type="ECO:0000256" key="2">
    <source>
        <dbReference type="ARBA" id="ARBA00009634"/>
    </source>
</evidence>
<organism evidence="20 21">
    <name type="scientific">Sparus aurata</name>
    <name type="common">Gilthead sea bream</name>
    <dbReference type="NCBI Taxonomy" id="8175"/>
    <lineage>
        <taxon>Eukaryota</taxon>
        <taxon>Metazoa</taxon>
        <taxon>Chordata</taxon>
        <taxon>Craniata</taxon>
        <taxon>Vertebrata</taxon>
        <taxon>Euteleostomi</taxon>
        <taxon>Actinopterygii</taxon>
        <taxon>Neopterygii</taxon>
        <taxon>Teleostei</taxon>
        <taxon>Neoteleostei</taxon>
        <taxon>Acanthomorphata</taxon>
        <taxon>Eupercaria</taxon>
        <taxon>Spariformes</taxon>
        <taxon>Sparidae</taxon>
        <taxon>Sparus</taxon>
    </lineage>
</organism>
<evidence type="ECO:0000256" key="7">
    <source>
        <dbReference type="ARBA" id="ARBA00022737"/>
    </source>
</evidence>
<feature type="chain" id="PRO_5025394056" description="Toll-like receptor 2" evidence="18">
    <location>
        <begin position="22"/>
        <end position="796"/>
    </location>
</feature>
<keyword evidence="7" id="KW-0677">Repeat</keyword>
<evidence type="ECO:0000256" key="13">
    <source>
        <dbReference type="ARBA" id="ARBA00023180"/>
    </source>
</evidence>
<gene>
    <name evidence="20" type="primary">TLR2</name>
</gene>
<dbReference type="GO" id="GO:0002224">
    <property type="term" value="P:toll-like receptor signaling pathway"/>
    <property type="evidence" value="ECO:0007669"/>
    <property type="project" value="UniProtKB-UniRule"/>
</dbReference>
<evidence type="ECO:0000256" key="18">
    <source>
        <dbReference type="SAM" id="SignalP"/>
    </source>
</evidence>
<keyword evidence="13" id="KW-0325">Glycoprotein</keyword>
<dbReference type="PRINTS" id="PR01537">
    <property type="entry name" value="INTRLKN1R1F"/>
</dbReference>
<evidence type="ECO:0000256" key="4">
    <source>
        <dbReference type="ARBA" id="ARBA00022614"/>
    </source>
</evidence>
<feature type="domain" description="TIR" evidence="19">
    <location>
        <begin position="636"/>
        <end position="779"/>
    </location>
</feature>
<dbReference type="AlphaFoldDB" id="A0A671XCR8"/>
<evidence type="ECO:0000256" key="17">
    <source>
        <dbReference type="SAM" id="Phobius"/>
    </source>
</evidence>
<comment type="similarity">
    <text evidence="2 15">Belongs to the Toll-like receptor family.</text>
</comment>
<reference evidence="20" key="1">
    <citation type="submission" date="2021-04" db="EMBL/GenBank/DDBJ databases">
        <authorList>
            <consortium name="Wellcome Sanger Institute Data Sharing"/>
        </authorList>
    </citation>
    <scope>NUCLEOTIDE SEQUENCE [LARGE SCALE GENOMIC DNA]</scope>
</reference>
<reference evidence="20" key="3">
    <citation type="submission" date="2025-09" db="UniProtKB">
        <authorList>
            <consortium name="Ensembl"/>
        </authorList>
    </citation>
    <scope>IDENTIFICATION</scope>
</reference>
<dbReference type="GO" id="GO:0045087">
    <property type="term" value="P:innate immune response"/>
    <property type="evidence" value="ECO:0007669"/>
    <property type="project" value="UniProtKB-UniRule"/>
</dbReference>
<dbReference type="InParanoid" id="A0A671XCR8"/>
<dbReference type="Pfam" id="PF13855">
    <property type="entry name" value="LRR_8"/>
    <property type="match status" value="2"/>
</dbReference>
<keyword evidence="10 17" id="KW-0472">Membrane</keyword>
<keyword evidence="5 17" id="KW-0812">Transmembrane</keyword>
<dbReference type="GeneTree" id="ENSGT00940000156323"/>
<evidence type="ECO:0000313" key="20">
    <source>
        <dbReference type="Ensembl" id="ENSSAUP00010048907.1"/>
    </source>
</evidence>
<evidence type="ECO:0000256" key="3">
    <source>
        <dbReference type="ARBA" id="ARBA00022588"/>
    </source>
</evidence>
<dbReference type="PANTHER" id="PTHR24365">
    <property type="entry name" value="TOLL-LIKE RECEPTOR"/>
    <property type="match status" value="1"/>
</dbReference>
<evidence type="ECO:0000256" key="5">
    <source>
        <dbReference type="ARBA" id="ARBA00022692"/>
    </source>
</evidence>
<dbReference type="PROSITE" id="PS51450">
    <property type="entry name" value="LRR"/>
    <property type="match status" value="2"/>
</dbReference>
<dbReference type="SMART" id="SM00364">
    <property type="entry name" value="LRR_BAC"/>
    <property type="match status" value="4"/>
</dbReference>
<dbReference type="FunFam" id="3.40.50.10140:FF:000001">
    <property type="entry name" value="Toll-like receptor 2"/>
    <property type="match status" value="1"/>
</dbReference>
<keyword evidence="3 15" id="KW-0399">Innate immunity</keyword>
<dbReference type="GO" id="GO:0042497">
    <property type="term" value="F:triacyl lipopeptide binding"/>
    <property type="evidence" value="ECO:0007669"/>
    <property type="project" value="TreeGrafter"/>
</dbReference>
<dbReference type="SMART" id="SM00369">
    <property type="entry name" value="LRR_TYP"/>
    <property type="match status" value="9"/>
</dbReference>
<proteinExistence type="inferred from homology"/>
<comment type="function">
    <text evidence="15">Cooperates with LY96 to mediate the innate immune response to bacterial lipoproteins and other microbial cell wall components. Cooperates with TLR1 or TLR6 to mediate the innate immune response to bacterial lipoproteins or lipopeptides. Acts via MYD88 and TRAF6, leading to NF-kappa-B activation, cytokine secretion and the inflammatory response.</text>
</comment>
<dbReference type="SMART" id="SM00255">
    <property type="entry name" value="TIR"/>
    <property type="match status" value="1"/>
</dbReference>
<dbReference type="Gene3D" id="3.40.50.10140">
    <property type="entry name" value="Toll/interleukin-1 receptor homology (TIR) domain"/>
    <property type="match status" value="1"/>
</dbReference>
<feature type="signal peptide" evidence="18">
    <location>
        <begin position="1"/>
        <end position="21"/>
    </location>
</feature>
<keyword evidence="14 15" id="KW-0395">Inflammatory response</keyword>
<dbReference type="GO" id="GO:0006954">
    <property type="term" value="P:inflammatory response"/>
    <property type="evidence" value="ECO:0007669"/>
    <property type="project" value="UniProtKB-UniRule"/>
</dbReference>
<feature type="disulfide bond" evidence="16">
    <location>
        <begin position="28"/>
        <end position="33"/>
    </location>
</feature>
<feature type="transmembrane region" description="Helical" evidence="17">
    <location>
        <begin position="585"/>
        <end position="607"/>
    </location>
</feature>
<evidence type="ECO:0000256" key="1">
    <source>
        <dbReference type="ARBA" id="ARBA00004479"/>
    </source>
</evidence>
<sequence>MTNLTLLTFVLLLTNPSFSLSRPRCRRCKQTSCDCSKQNLRDVPAAPSKLITKLDLSFNHLSTITKDDFVAYASLQSLIVNNNMIGTIQEQAFDPLTNLTELDLSSNQLDSLSAEWFESLVSLQHLNLLGNRYETLGQGNLFQPLKRLKTLQFGGLDLRSVRKSDFSGLASLEEVVFDGRNLQAYAEGSLRRVRPLKHVALSLRGPFKKNLALVEAVLSDVAHPNTKLTFTNTSFFRNRQINPFRVLKEGGTTDFTFKNVNITLGAVVAFFNTMSDSNITKFSVIDTKIFLSFASNLPENQHFRGWEEIVLMNVDIPQFYNFPALFFLEPLLNVVRRVSLINVKLYNVVCENSRDFSRLEYLDVSDNMLNDDTLGEMMCNGELDFSGLQTLNLSWNNLHSINSRLFTKLHELENIDLSGNAVYRMPETCHWPPRLQFLNLSSALLIEVTACLPKSLRILDLSHNALTVFTIQLPYLTKLYISGNKLSILPEASLLPRLSFLFVENNDLQTLGSTVLNVYNNLTTIEAGAQSYECSCDFVAFMTSDLTRQRVTIADEIESYVCDSPDAMRGKRVTDARLSVFECQMALALSVLCAGILAVILLVVGLCHKFSVPWYVRMMWAWLRAKRKPKLKKGELEYDAFVSYSEMDSGWVEAHLIPELEQNEPPLRLCLHKRDFLPGGWILDNIMEAIEKSHRTLFVLSQHFVNSEWCKYELDYTHFRLFDHNDDAVVLILLEPIDKDTIPKKFCKLRRVMNSRTYLEWPDDDNQIARFWQSLRSAIKRPENGERNDIEETLNL</sequence>
<dbReference type="GeneID" id="115582413"/>
<evidence type="ECO:0000259" key="19">
    <source>
        <dbReference type="PROSITE" id="PS50104"/>
    </source>
</evidence>
<dbReference type="InterPro" id="IPR001611">
    <property type="entry name" value="Leu-rich_rpt"/>
</dbReference>
<keyword evidence="12 15" id="KW-0675">Receptor</keyword>
<dbReference type="SUPFAM" id="SSF52058">
    <property type="entry name" value="L domain-like"/>
    <property type="match status" value="2"/>
</dbReference>
<evidence type="ECO:0000256" key="12">
    <source>
        <dbReference type="ARBA" id="ARBA00023170"/>
    </source>
</evidence>
<keyword evidence="9 17" id="KW-1133">Transmembrane helix</keyword>
<dbReference type="InterPro" id="IPR017241">
    <property type="entry name" value="Toll-like_receptor"/>
</dbReference>
<evidence type="ECO:0000256" key="8">
    <source>
        <dbReference type="ARBA" id="ARBA00022859"/>
    </source>
</evidence>
<name>A0A671XCR8_SPAAU</name>
<dbReference type="OMA" id="SCNCSRQ"/>
<feature type="disulfide bond" evidence="16">
    <location>
        <begin position="429"/>
        <end position="451"/>
    </location>
</feature>
<keyword evidence="21" id="KW-1185">Reference proteome</keyword>
<dbReference type="PROSITE" id="PS50104">
    <property type="entry name" value="TIR"/>
    <property type="match status" value="1"/>
</dbReference>
<dbReference type="PRINTS" id="PR00019">
    <property type="entry name" value="LEURICHRPT"/>
</dbReference>
<dbReference type="GO" id="GO:0043235">
    <property type="term" value="C:receptor complex"/>
    <property type="evidence" value="ECO:0007669"/>
    <property type="project" value="TreeGrafter"/>
</dbReference>
<evidence type="ECO:0000256" key="11">
    <source>
        <dbReference type="ARBA" id="ARBA00023157"/>
    </source>
</evidence>
<dbReference type="Ensembl" id="ENSSAUT00010051449.1">
    <property type="protein sequence ID" value="ENSSAUP00010048907.1"/>
    <property type="gene ID" value="ENSSAUG00010020406.1"/>
</dbReference>
<dbReference type="PANTHER" id="PTHR24365:SF17">
    <property type="entry name" value="TOLL-LIKE RECEPTOR 2"/>
    <property type="match status" value="1"/>
</dbReference>
<reference evidence="20" key="2">
    <citation type="submission" date="2025-08" db="UniProtKB">
        <authorList>
            <consortium name="Ensembl"/>
        </authorList>
    </citation>
    <scope>IDENTIFICATION</scope>
</reference>
<dbReference type="InterPro" id="IPR000157">
    <property type="entry name" value="TIR_dom"/>
</dbReference>
<protein>
    <recommendedName>
        <fullName evidence="15">Toll-like receptor 2</fullName>
    </recommendedName>
</protein>
<dbReference type="InterPro" id="IPR035897">
    <property type="entry name" value="Toll_tir_struct_dom_sf"/>
</dbReference>
<evidence type="ECO:0000313" key="21">
    <source>
        <dbReference type="Proteomes" id="UP000472265"/>
    </source>
</evidence>
<dbReference type="GO" id="GO:0004888">
    <property type="term" value="F:transmembrane signaling receptor activity"/>
    <property type="evidence" value="ECO:0007669"/>
    <property type="project" value="InterPro"/>
</dbReference>
<dbReference type="Pfam" id="PF01582">
    <property type="entry name" value="TIR"/>
    <property type="match status" value="1"/>
</dbReference>
<evidence type="ECO:0000256" key="9">
    <source>
        <dbReference type="ARBA" id="ARBA00022989"/>
    </source>
</evidence>
<keyword evidence="11 16" id="KW-1015">Disulfide bond</keyword>